<evidence type="ECO:0000256" key="6">
    <source>
        <dbReference type="ARBA" id="ARBA00025321"/>
    </source>
</evidence>
<sequence length="165" mass="18347">MPRSFKQLFAAAISSLMLVASVVPSQAVQMPAAPQVEKSADVQNVQYCRYGRCGPGPGYYGRPGGYYPGYRPAYRPAYRPGWYGGYRGYTYARPGYRHYNGYWYPLAAFGAGAVIGGAIASQPRYVAPAGSGHVAWCEQRYRSYRAYDNTFQPYNGPRQQCVSPY</sequence>
<dbReference type="Proteomes" id="UP000582090">
    <property type="component" value="Unassembled WGS sequence"/>
</dbReference>
<evidence type="ECO:0000256" key="7">
    <source>
        <dbReference type="SAM" id="SignalP"/>
    </source>
</evidence>
<evidence type="ECO:0000256" key="1">
    <source>
        <dbReference type="ARBA" id="ARBA00004167"/>
    </source>
</evidence>
<dbReference type="EMBL" id="JACIDW010000020">
    <property type="protein sequence ID" value="MBB3966692.1"/>
    <property type="molecule type" value="Genomic_DNA"/>
</dbReference>
<comment type="subcellular location">
    <subcellularLocation>
        <location evidence="1">Membrane</location>
        <topology evidence="1">Single-pass membrane protein</topology>
    </subcellularLocation>
</comment>
<dbReference type="AlphaFoldDB" id="A0A7W6CT51"/>
<comment type="similarity">
    <text evidence="2">Belongs to the BA14k family.</text>
</comment>
<organism evidence="8 9">
    <name type="scientific">Rhizobium metallidurans</name>
    <dbReference type="NCBI Taxonomy" id="1265931"/>
    <lineage>
        <taxon>Bacteria</taxon>
        <taxon>Pseudomonadati</taxon>
        <taxon>Pseudomonadota</taxon>
        <taxon>Alphaproteobacteria</taxon>
        <taxon>Hyphomicrobiales</taxon>
        <taxon>Rhizobiaceae</taxon>
        <taxon>Rhizobium/Agrobacterium group</taxon>
        <taxon>Rhizobium</taxon>
    </lineage>
</organism>
<evidence type="ECO:0000256" key="5">
    <source>
        <dbReference type="ARBA" id="ARBA00022734"/>
    </source>
</evidence>
<gene>
    <name evidence="8" type="ORF">GGQ67_004382</name>
</gene>
<evidence type="ECO:0000256" key="4">
    <source>
        <dbReference type="ARBA" id="ARBA00022475"/>
    </source>
</evidence>
<dbReference type="GO" id="GO:0016020">
    <property type="term" value="C:membrane"/>
    <property type="evidence" value="ECO:0007669"/>
    <property type="project" value="UniProtKB-SubCell"/>
</dbReference>
<keyword evidence="4" id="KW-1003">Cell membrane</keyword>
<keyword evidence="5" id="KW-0430">Lectin</keyword>
<comment type="function">
    <text evidence="6">Has immunoglobulin-binding and hemagglutination properties, and can bind to mannose. Essential for virulence. May be involved in LPS biosynthesis or polysaccharide transport.</text>
</comment>
<feature type="signal peptide" evidence="7">
    <location>
        <begin position="1"/>
        <end position="27"/>
    </location>
</feature>
<dbReference type="InterPro" id="IPR012413">
    <property type="entry name" value="BA14K"/>
</dbReference>
<accession>A0A7W6CT51</accession>
<evidence type="ECO:0000256" key="3">
    <source>
        <dbReference type="ARBA" id="ARBA00020552"/>
    </source>
</evidence>
<protein>
    <recommendedName>
        <fullName evidence="3">Lectin-like protein BA14k</fullName>
    </recommendedName>
</protein>
<keyword evidence="7" id="KW-0732">Signal</keyword>
<keyword evidence="9" id="KW-1185">Reference proteome</keyword>
<name>A0A7W6CT51_9HYPH</name>
<evidence type="ECO:0000313" key="9">
    <source>
        <dbReference type="Proteomes" id="UP000582090"/>
    </source>
</evidence>
<dbReference type="Pfam" id="PF07886">
    <property type="entry name" value="BA14K"/>
    <property type="match status" value="1"/>
</dbReference>
<evidence type="ECO:0000313" key="8">
    <source>
        <dbReference type="EMBL" id="MBB3966692.1"/>
    </source>
</evidence>
<reference evidence="8 9" key="1">
    <citation type="submission" date="2020-08" db="EMBL/GenBank/DDBJ databases">
        <title>Genomic Encyclopedia of Type Strains, Phase IV (KMG-IV): sequencing the most valuable type-strain genomes for metagenomic binning, comparative biology and taxonomic classification.</title>
        <authorList>
            <person name="Goeker M."/>
        </authorList>
    </citation>
    <scope>NUCLEOTIDE SEQUENCE [LARGE SCALE GENOMIC DNA]</scope>
    <source>
        <strain evidence="8 9">DSM 26575</strain>
    </source>
</reference>
<comment type="caution">
    <text evidence="8">The sequence shown here is derived from an EMBL/GenBank/DDBJ whole genome shotgun (WGS) entry which is preliminary data.</text>
</comment>
<dbReference type="GO" id="GO:0030246">
    <property type="term" value="F:carbohydrate binding"/>
    <property type="evidence" value="ECO:0007669"/>
    <property type="project" value="UniProtKB-KW"/>
</dbReference>
<keyword evidence="4" id="KW-0472">Membrane</keyword>
<evidence type="ECO:0000256" key="2">
    <source>
        <dbReference type="ARBA" id="ARBA00010270"/>
    </source>
</evidence>
<proteinExistence type="inferred from homology"/>
<feature type="chain" id="PRO_5030899412" description="Lectin-like protein BA14k" evidence="7">
    <location>
        <begin position="28"/>
        <end position="165"/>
    </location>
</feature>